<proteinExistence type="predicted"/>
<protein>
    <submittedName>
        <fullName evidence="1">Uncharacterized protein</fullName>
    </submittedName>
</protein>
<sequence>MCSSNLILSPPSLQTSFITRECKQKRYIPPCLTLPHPSPLFPTLPCSTLILPYTTMPTSTVPYPAWLYPPHPALLALHCPSFLPLPLACLLTMPCLTLPYTFPASSLPSL</sequence>
<dbReference type="AlphaFoldDB" id="A0A7J6A490"/>
<evidence type="ECO:0000313" key="1">
    <source>
        <dbReference type="EMBL" id="KAF4077576.1"/>
    </source>
</evidence>
<reference evidence="1 2" key="1">
    <citation type="submission" date="2020-02" db="EMBL/GenBank/DDBJ databases">
        <title>A chromosome-scale genome assembly of the black bullhead catfish (Ameiurus melas).</title>
        <authorList>
            <person name="Wen M."/>
            <person name="Zham M."/>
            <person name="Cabau C."/>
            <person name="Klopp C."/>
            <person name="Donnadieu C."/>
            <person name="Roques C."/>
            <person name="Bouchez O."/>
            <person name="Lampietro C."/>
            <person name="Jouanno E."/>
            <person name="Herpin A."/>
            <person name="Louis A."/>
            <person name="Berthelot C."/>
            <person name="Parey E."/>
            <person name="Roest-Crollius H."/>
            <person name="Braasch I."/>
            <person name="Postlethwait J."/>
            <person name="Robinson-Rechavi M."/>
            <person name="Echchiki A."/>
            <person name="Begum T."/>
            <person name="Montfort J."/>
            <person name="Schartl M."/>
            <person name="Bobe J."/>
            <person name="Guiguen Y."/>
        </authorList>
    </citation>
    <scope>NUCLEOTIDE SEQUENCE [LARGE SCALE GENOMIC DNA]</scope>
    <source>
        <strain evidence="1">M_S1</strain>
        <tissue evidence="1">Blood</tissue>
    </source>
</reference>
<accession>A0A7J6A490</accession>
<dbReference type="EMBL" id="JAAGNN010000018">
    <property type="protein sequence ID" value="KAF4077576.1"/>
    <property type="molecule type" value="Genomic_DNA"/>
</dbReference>
<keyword evidence="2" id="KW-1185">Reference proteome</keyword>
<gene>
    <name evidence="1" type="ORF">AMELA_G00209550</name>
</gene>
<comment type="caution">
    <text evidence="1">The sequence shown here is derived from an EMBL/GenBank/DDBJ whole genome shotgun (WGS) entry which is preliminary data.</text>
</comment>
<name>A0A7J6A490_AMEME</name>
<evidence type="ECO:0000313" key="2">
    <source>
        <dbReference type="Proteomes" id="UP000593565"/>
    </source>
</evidence>
<dbReference type="Proteomes" id="UP000593565">
    <property type="component" value="Unassembled WGS sequence"/>
</dbReference>
<organism evidence="1 2">
    <name type="scientific">Ameiurus melas</name>
    <name type="common">Black bullhead</name>
    <name type="synonym">Silurus melas</name>
    <dbReference type="NCBI Taxonomy" id="219545"/>
    <lineage>
        <taxon>Eukaryota</taxon>
        <taxon>Metazoa</taxon>
        <taxon>Chordata</taxon>
        <taxon>Craniata</taxon>
        <taxon>Vertebrata</taxon>
        <taxon>Euteleostomi</taxon>
        <taxon>Actinopterygii</taxon>
        <taxon>Neopterygii</taxon>
        <taxon>Teleostei</taxon>
        <taxon>Ostariophysi</taxon>
        <taxon>Siluriformes</taxon>
        <taxon>Ictaluridae</taxon>
        <taxon>Ameiurus</taxon>
    </lineage>
</organism>